<feature type="transmembrane region" description="Helical" evidence="8">
    <location>
        <begin position="167"/>
        <end position="198"/>
    </location>
</feature>
<keyword evidence="2" id="KW-1003">Cell membrane</keyword>
<comment type="caution">
    <text evidence="10">The sequence shown here is derived from an EMBL/GenBank/DDBJ whole genome shotgun (WGS) entry which is preliminary data.</text>
</comment>
<dbReference type="PANTHER" id="PTHR33908">
    <property type="entry name" value="MANNOSYLTRANSFERASE YKCB-RELATED"/>
    <property type="match status" value="1"/>
</dbReference>
<reference evidence="10 11" key="1">
    <citation type="submission" date="2020-08" db="EMBL/GenBank/DDBJ databases">
        <title>Genomic Encyclopedia of Type Strains, Phase IV (KMG-IV): sequencing the most valuable type-strain genomes for metagenomic binning, comparative biology and taxonomic classification.</title>
        <authorList>
            <person name="Goeker M."/>
        </authorList>
    </citation>
    <scope>NUCLEOTIDE SEQUENCE [LARGE SCALE GENOMIC DNA]</scope>
    <source>
        <strain evidence="10 11">DSM 103733</strain>
    </source>
</reference>
<evidence type="ECO:0000256" key="8">
    <source>
        <dbReference type="SAM" id="Phobius"/>
    </source>
</evidence>
<feature type="transmembrane region" description="Helical" evidence="8">
    <location>
        <begin position="86"/>
        <end position="106"/>
    </location>
</feature>
<dbReference type="GO" id="GO:0009103">
    <property type="term" value="P:lipopolysaccharide biosynthetic process"/>
    <property type="evidence" value="ECO:0007669"/>
    <property type="project" value="UniProtKB-ARBA"/>
</dbReference>
<name>A0A841K5Q6_9BACT</name>
<feature type="transmembrane region" description="Helical" evidence="8">
    <location>
        <begin position="409"/>
        <end position="430"/>
    </location>
</feature>
<dbReference type="GO" id="GO:0016763">
    <property type="term" value="F:pentosyltransferase activity"/>
    <property type="evidence" value="ECO:0007669"/>
    <property type="project" value="TreeGrafter"/>
</dbReference>
<evidence type="ECO:0000256" key="6">
    <source>
        <dbReference type="ARBA" id="ARBA00022989"/>
    </source>
</evidence>
<dbReference type="Pfam" id="PF13231">
    <property type="entry name" value="PMT_2"/>
    <property type="match status" value="1"/>
</dbReference>
<evidence type="ECO:0000313" key="11">
    <source>
        <dbReference type="Proteomes" id="UP000538666"/>
    </source>
</evidence>
<sequence length="582" mass="63019">MNSLRTAKRFWLPLLGLWFLLYASFSLLKPPLLDGVDSVQAEAAREMATAGDWITPHLDGVRYLSVSPLLTWATALSFKLFGVTDWAARLPLAFAALALFIVTLALGARMFLTPVAGFYSALILITSSGIFLFSHLLYPQVVLTLWVTAALYFFWRSTRAPSLGTALGFALCCALGTLTQGPAGVILPLATVVLFLFFTRNLSHLLRWHPVIATAVFLAIALPWRLAVHSANPRRPYFSALPRVWNTPLLLFWAFLLLFLLPWSFFSIAALTRIPRLLFTRPVAAAGAKLDCKQQAQILLVLWLVVTTLFFSFWNRHEFSALPALPALAILAAGWLAEDEASPSPLGRIFAWIFAVLGIATAFAAVVLALHAPFPGFAVDIATLLHLHSGHRLFFGYLRDLTLASMGAFRIPLLVAAAALAAGVVANLVFRLRGHARLANCFLAGMMAFLLIAAHIALNTFSPVFSSAILAEAIKPEVGAGDAVVIQGRYEDASALGFYLEKRILILNTPAGDLAPGSSASDAPPVFVDLNDLAKLWNGPGRVFLWTTPDAAPQLPAQSYLIGRDGGHQIVSNEPNNGGAAF</sequence>
<gene>
    <name evidence="10" type="ORF">HNQ77_004443</name>
</gene>
<keyword evidence="4 10" id="KW-0808">Transferase</keyword>
<dbReference type="GO" id="GO:0005886">
    <property type="term" value="C:plasma membrane"/>
    <property type="evidence" value="ECO:0007669"/>
    <property type="project" value="UniProtKB-SubCell"/>
</dbReference>
<dbReference type="Proteomes" id="UP000538666">
    <property type="component" value="Unassembled WGS sequence"/>
</dbReference>
<feature type="transmembrane region" description="Helical" evidence="8">
    <location>
        <begin position="210"/>
        <end position="228"/>
    </location>
</feature>
<evidence type="ECO:0000256" key="7">
    <source>
        <dbReference type="ARBA" id="ARBA00023136"/>
    </source>
</evidence>
<dbReference type="InterPro" id="IPR050297">
    <property type="entry name" value="LipidA_mod_glycosyltrf_83"/>
</dbReference>
<proteinExistence type="predicted"/>
<protein>
    <submittedName>
        <fullName evidence="10">4-amino-4-deoxy-L-arabinose transferase-like glycosyltransferase</fullName>
    </submittedName>
</protein>
<evidence type="ECO:0000256" key="2">
    <source>
        <dbReference type="ARBA" id="ARBA00022475"/>
    </source>
</evidence>
<dbReference type="RefSeq" id="WP_050058109.1">
    <property type="nucleotide sequence ID" value="NZ_JACHEK010000009.1"/>
</dbReference>
<dbReference type="InterPro" id="IPR038731">
    <property type="entry name" value="RgtA/B/C-like"/>
</dbReference>
<keyword evidence="5 8" id="KW-0812">Transmembrane</keyword>
<feature type="domain" description="Glycosyltransferase RgtA/B/C/D-like" evidence="9">
    <location>
        <begin position="67"/>
        <end position="224"/>
    </location>
</feature>
<keyword evidence="3" id="KW-0328">Glycosyltransferase</keyword>
<keyword evidence="7 8" id="KW-0472">Membrane</keyword>
<feature type="transmembrane region" description="Helical" evidence="8">
    <location>
        <begin position="249"/>
        <end position="274"/>
    </location>
</feature>
<feature type="transmembrane region" description="Helical" evidence="8">
    <location>
        <begin position="111"/>
        <end position="131"/>
    </location>
</feature>
<evidence type="ECO:0000256" key="3">
    <source>
        <dbReference type="ARBA" id="ARBA00022676"/>
    </source>
</evidence>
<comment type="subcellular location">
    <subcellularLocation>
        <location evidence="1">Cell membrane</location>
        <topology evidence="1">Multi-pass membrane protein</topology>
    </subcellularLocation>
</comment>
<feature type="transmembrane region" description="Helical" evidence="8">
    <location>
        <begin position="437"/>
        <end position="458"/>
    </location>
</feature>
<dbReference type="AlphaFoldDB" id="A0A841K5Q6"/>
<keyword evidence="11" id="KW-1185">Reference proteome</keyword>
<feature type="transmembrane region" description="Helical" evidence="8">
    <location>
        <begin position="294"/>
        <end position="314"/>
    </location>
</feature>
<dbReference type="EMBL" id="JACHEK010000009">
    <property type="protein sequence ID" value="MBB6146471.1"/>
    <property type="molecule type" value="Genomic_DNA"/>
</dbReference>
<feature type="transmembrane region" description="Helical" evidence="8">
    <location>
        <begin position="349"/>
        <end position="370"/>
    </location>
</feature>
<keyword evidence="6 8" id="KW-1133">Transmembrane helix</keyword>
<dbReference type="PANTHER" id="PTHR33908:SF3">
    <property type="entry name" value="UNDECAPRENYL PHOSPHATE-ALPHA-4-AMINO-4-DEOXY-L-ARABINOSE ARABINOSYL TRANSFERASE"/>
    <property type="match status" value="1"/>
</dbReference>
<evidence type="ECO:0000259" key="9">
    <source>
        <dbReference type="Pfam" id="PF13231"/>
    </source>
</evidence>
<feature type="transmembrane region" description="Helical" evidence="8">
    <location>
        <begin position="321"/>
        <end position="337"/>
    </location>
</feature>
<evidence type="ECO:0000313" key="10">
    <source>
        <dbReference type="EMBL" id="MBB6146471.1"/>
    </source>
</evidence>
<evidence type="ECO:0000256" key="4">
    <source>
        <dbReference type="ARBA" id="ARBA00022679"/>
    </source>
</evidence>
<accession>A0A841K5Q6</accession>
<evidence type="ECO:0000256" key="5">
    <source>
        <dbReference type="ARBA" id="ARBA00022692"/>
    </source>
</evidence>
<organism evidence="10 11">
    <name type="scientific">Silvibacterium bohemicum</name>
    <dbReference type="NCBI Taxonomy" id="1577686"/>
    <lineage>
        <taxon>Bacteria</taxon>
        <taxon>Pseudomonadati</taxon>
        <taxon>Acidobacteriota</taxon>
        <taxon>Terriglobia</taxon>
        <taxon>Terriglobales</taxon>
        <taxon>Acidobacteriaceae</taxon>
        <taxon>Silvibacterium</taxon>
    </lineage>
</organism>
<dbReference type="GO" id="GO:0010041">
    <property type="term" value="P:response to iron(III) ion"/>
    <property type="evidence" value="ECO:0007669"/>
    <property type="project" value="TreeGrafter"/>
</dbReference>
<dbReference type="OrthoDB" id="9815691at2"/>
<evidence type="ECO:0000256" key="1">
    <source>
        <dbReference type="ARBA" id="ARBA00004651"/>
    </source>
</evidence>